<accession>A0A5K7YX07</accession>
<dbReference type="Pfam" id="PF13183">
    <property type="entry name" value="Fer4_8"/>
    <property type="match status" value="1"/>
</dbReference>
<dbReference type="EMBL" id="AP021875">
    <property type="protein sequence ID" value="BBO72860.1"/>
    <property type="molecule type" value="Genomic_DNA"/>
</dbReference>
<dbReference type="Proteomes" id="UP000427769">
    <property type="component" value="Chromosome"/>
</dbReference>
<dbReference type="InterPro" id="IPR009051">
    <property type="entry name" value="Helical_ferredxn"/>
</dbReference>
<dbReference type="PANTHER" id="PTHR43255">
    <property type="entry name" value="IRON-SULFUR-BINDING OXIDOREDUCTASE FADF-RELATED-RELATED"/>
    <property type="match status" value="1"/>
</dbReference>
<reference evidence="8 9" key="1">
    <citation type="submission" date="2019-11" db="EMBL/GenBank/DDBJ databases">
        <title>Comparative genomics of hydrocarbon-degrading Desulfosarcina strains.</title>
        <authorList>
            <person name="Watanabe M."/>
            <person name="Kojima H."/>
            <person name="Fukui M."/>
        </authorList>
    </citation>
    <scope>NUCLEOTIDE SEQUENCE [LARGE SCALE GENOMIC DNA]</scope>
    <source>
        <strain evidence="8 9">PP31</strain>
    </source>
</reference>
<feature type="domain" description="4Fe-4S ferredoxin-type" evidence="7">
    <location>
        <begin position="7"/>
        <end position="78"/>
    </location>
</feature>
<keyword evidence="1" id="KW-0004">4Fe-4S</keyword>
<dbReference type="PANTHER" id="PTHR43255:SF1">
    <property type="entry name" value="IRON-SULFUR-BINDING OXIDOREDUCTASE FADF-RELATED"/>
    <property type="match status" value="1"/>
</dbReference>
<protein>
    <recommendedName>
        <fullName evidence="10">(Fe-S)-binding protein</fullName>
    </recommendedName>
</protein>
<gene>
    <name evidence="8" type="ORF">DSCW_02770</name>
</gene>
<evidence type="ECO:0000259" key="7">
    <source>
        <dbReference type="Pfam" id="PF13183"/>
    </source>
</evidence>
<keyword evidence="4" id="KW-0408">Iron</keyword>
<dbReference type="KEGG" id="dwd:DSCW_02770"/>
<dbReference type="SUPFAM" id="SSF46548">
    <property type="entry name" value="alpha-helical ferredoxin"/>
    <property type="match status" value="1"/>
</dbReference>
<feature type="domain" description="Cysteine-rich" evidence="6">
    <location>
        <begin position="163"/>
        <end position="230"/>
    </location>
</feature>
<dbReference type="GO" id="GO:0016491">
    <property type="term" value="F:oxidoreductase activity"/>
    <property type="evidence" value="ECO:0007669"/>
    <property type="project" value="UniProtKB-KW"/>
</dbReference>
<sequence length="389" mass="43334">MEHEEILHRCFRCGFCKLPSDYGSFTCPAYLKYRFESFSPGGRMWLTRAWLSGQVQTDARLQEIFFSCATCGSCVEHCIFDKFRESILEAFIAAKAEMVDQGTVPPPVRDYLTRLLDHNNPYKISQKKRGDWAAELGVKPYTADTEVLFYVGDVGSFDHRGMEIARSVAGLLQKLGVSFGILGPAEGSDGNDARALGEFALFEHLAKRNIEAFQQAGVEKIVTLSPHGYNAFKNIYPQWSGHFSVRHYTHLLAEILPADKRLYKAASRSVRRVTFHDPCYLGRHNKEFDTARSILDRLPDIERVEMPRNRADSLCCGGGGGNFFTDLVCSGPDTSAAARVEEAADTGAQVLVTACPICTVMLEDAVKARNLEQRLEVRELSELVAEALG</sequence>
<evidence type="ECO:0000256" key="1">
    <source>
        <dbReference type="ARBA" id="ARBA00022485"/>
    </source>
</evidence>
<evidence type="ECO:0000259" key="6">
    <source>
        <dbReference type="Pfam" id="PF02754"/>
    </source>
</evidence>
<evidence type="ECO:0000313" key="8">
    <source>
        <dbReference type="EMBL" id="BBO72860.1"/>
    </source>
</evidence>
<keyword evidence="9" id="KW-1185">Reference proteome</keyword>
<evidence type="ECO:0000256" key="5">
    <source>
        <dbReference type="ARBA" id="ARBA00023014"/>
    </source>
</evidence>
<keyword evidence="5" id="KW-0411">Iron-sulfur</keyword>
<name>A0A5K7YX07_9BACT</name>
<organism evidence="8 9">
    <name type="scientific">Desulfosarcina widdelii</name>
    <dbReference type="NCBI Taxonomy" id="947919"/>
    <lineage>
        <taxon>Bacteria</taxon>
        <taxon>Pseudomonadati</taxon>
        <taxon>Thermodesulfobacteriota</taxon>
        <taxon>Desulfobacteria</taxon>
        <taxon>Desulfobacterales</taxon>
        <taxon>Desulfosarcinaceae</taxon>
        <taxon>Desulfosarcina</taxon>
    </lineage>
</organism>
<evidence type="ECO:0008006" key="10">
    <source>
        <dbReference type="Google" id="ProtNLM"/>
    </source>
</evidence>
<evidence type="ECO:0000313" key="9">
    <source>
        <dbReference type="Proteomes" id="UP000427769"/>
    </source>
</evidence>
<keyword evidence="3" id="KW-0560">Oxidoreductase</keyword>
<dbReference type="RefSeq" id="WP_155302025.1">
    <property type="nucleotide sequence ID" value="NZ_AP021875.1"/>
</dbReference>
<dbReference type="InterPro" id="IPR017896">
    <property type="entry name" value="4Fe4S_Fe-S-bd"/>
</dbReference>
<dbReference type="Pfam" id="PF02754">
    <property type="entry name" value="CCG"/>
    <property type="match status" value="2"/>
</dbReference>
<dbReference type="Gene3D" id="1.10.1060.10">
    <property type="entry name" value="Alpha-helical ferredoxin"/>
    <property type="match status" value="1"/>
</dbReference>
<dbReference type="InterPro" id="IPR004017">
    <property type="entry name" value="Cys_rich_dom"/>
</dbReference>
<evidence type="ECO:0000256" key="3">
    <source>
        <dbReference type="ARBA" id="ARBA00023002"/>
    </source>
</evidence>
<dbReference type="GO" id="GO:0046872">
    <property type="term" value="F:metal ion binding"/>
    <property type="evidence" value="ECO:0007669"/>
    <property type="project" value="UniProtKB-KW"/>
</dbReference>
<dbReference type="OrthoDB" id="9794954at2"/>
<evidence type="ECO:0000256" key="2">
    <source>
        <dbReference type="ARBA" id="ARBA00022723"/>
    </source>
</evidence>
<dbReference type="GO" id="GO:0005886">
    <property type="term" value="C:plasma membrane"/>
    <property type="evidence" value="ECO:0007669"/>
    <property type="project" value="TreeGrafter"/>
</dbReference>
<dbReference type="AlphaFoldDB" id="A0A5K7YX07"/>
<proteinExistence type="predicted"/>
<evidence type="ECO:0000256" key="4">
    <source>
        <dbReference type="ARBA" id="ARBA00023004"/>
    </source>
</evidence>
<dbReference type="InterPro" id="IPR051460">
    <property type="entry name" value="HdrC_iron-sulfur_subunit"/>
</dbReference>
<dbReference type="GO" id="GO:0051539">
    <property type="term" value="F:4 iron, 4 sulfur cluster binding"/>
    <property type="evidence" value="ECO:0007669"/>
    <property type="project" value="UniProtKB-KW"/>
</dbReference>
<feature type="domain" description="Cysteine-rich" evidence="6">
    <location>
        <begin position="273"/>
        <end position="362"/>
    </location>
</feature>
<keyword evidence="2" id="KW-0479">Metal-binding</keyword>